<gene>
    <name evidence="8" type="ORF">BXYJ_LOCUS8991</name>
</gene>
<evidence type="ECO:0000313" key="8">
    <source>
        <dbReference type="EMBL" id="CAD5226330.1"/>
    </source>
</evidence>
<dbReference type="GO" id="GO:0004674">
    <property type="term" value="F:protein serine/threonine kinase activity"/>
    <property type="evidence" value="ECO:0007669"/>
    <property type="project" value="UniProtKB-KW"/>
</dbReference>
<evidence type="ECO:0000256" key="6">
    <source>
        <dbReference type="PROSITE-ProRule" id="PRU10141"/>
    </source>
</evidence>
<dbReference type="InterPro" id="IPR045270">
    <property type="entry name" value="STKc_AGC"/>
</dbReference>
<dbReference type="OrthoDB" id="6764942at2759"/>
<organism evidence="9 11">
    <name type="scientific">Bursaphelenchus xylophilus</name>
    <name type="common">Pinewood nematode worm</name>
    <name type="synonym">Aphelenchoides xylophilus</name>
    <dbReference type="NCBI Taxonomy" id="6326"/>
    <lineage>
        <taxon>Eukaryota</taxon>
        <taxon>Metazoa</taxon>
        <taxon>Ecdysozoa</taxon>
        <taxon>Nematoda</taxon>
        <taxon>Chromadorea</taxon>
        <taxon>Rhabditida</taxon>
        <taxon>Tylenchina</taxon>
        <taxon>Tylenchomorpha</taxon>
        <taxon>Aphelenchoidea</taxon>
        <taxon>Aphelenchoididae</taxon>
        <taxon>Bursaphelenchus</taxon>
    </lineage>
</organism>
<keyword evidence="1" id="KW-0723">Serine/threonine-protein kinase</keyword>
<evidence type="ECO:0000313" key="10">
    <source>
        <dbReference type="Proteomes" id="UP000659654"/>
    </source>
</evidence>
<evidence type="ECO:0000313" key="11">
    <source>
        <dbReference type="WBParaSite" id="BXY_0015100.1"/>
    </source>
</evidence>
<dbReference type="Proteomes" id="UP000582659">
    <property type="component" value="Unassembled WGS sequence"/>
</dbReference>
<reference evidence="8" key="2">
    <citation type="submission" date="2020-09" db="EMBL/GenBank/DDBJ databases">
        <authorList>
            <person name="Kikuchi T."/>
        </authorList>
    </citation>
    <scope>NUCLEOTIDE SEQUENCE</scope>
    <source>
        <strain evidence="8">Ka4C1</strain>
    </source>
</reference>
<dbReference type="InterPro" id="IPR000719">
    <property type="entry name" value="Prot_kinase_dom"/>
</dbReference>
<keyword evidence="10" id="KW-1185">Reference proteome</keyword>
<keyword evidence="2" id="KW-0808">Transferase</keyword>
<dbReference type="EMBL" id="CAJFCV020000004">
    <property type="protein sequence ID" value="CAG9115753.1"/>
    <property type="molecule type" value="Genomic_DNA"/>
</dbReference>
<dbReference type="Gene3D" id="1.10.510.10">
    <property type="entry name" value="Transferase(Phosphotransferase) domain 1"/>
    <property type="match status" value="1"/>
</dbReference>
<evidence type="ECO:0000256" key="5">
    <source>
        <dbReference type="ARBA" id="ARBA00022840"/>
    </source>
</evidence>
<dbReference type="CDD" id="cd05123">
    <property type="entry name" value="STKc_AGC"/>
    <property type="match status" value="1"/>
</dbReference>
<dbReference type="PANTHER" id="PTHR24351">
    <property type="entry name" value="RIBOSOMAL PROTEIN S6 KINASE"/>
    <property type="match status" value="1"/>
</dbReference>
<feature type="domain" description="Protein kinase" evidence="7">
    <location>
        <begin position="24"/>
        <end position="286"/>
    </location>
</feature>
<dbReference type="SMR" id="A0A1I7RHH4"/>
<dbReference type="Pfam" id="PF00069">
    <property type="entry name" value="Pkinase"/>
    <property type="match status" value="1"/>
</dbReference>
<evidence type="ECO:0000256" key="2">
    <source>
        <dbReference type="ARBA" id="ARBA00022679"/>
    </source>
</evidence>
<evidence type="ECO:0000256" key="1">
    <source>
        <dbReference type="ARBA" id="ARBA00022527"/>
    </source>
</evidence>
<dbReference type="InterPro" id="IPR011009">
    <property type="entry name" value="Kinase-like_dom_sf"/>
</dbReference>
<dbReference type="AlphaFoldDB" id="A0A1I7RHH4"/>
<evidence type="ECO:0000259" key="7">
    <source>
        <dbReference type="PROSITE" id="PS50011"/>
    </source>
</evidence>
<name>A0A1I7RHH4_BURXY</name>
<accession>A0A1I7RHH4</accession>
<dbReference type="GO" id="GO:0005524">
    <property type="term" value="F:ATP binding"/>
    <property type="evidence" value="ECO:0007669"/>
    <property type="project" value="UniProtKB-UniRule"/>
</dbReference>
<evidence type="ECO:0000256" key="3">
    <source>
        <dbReference type="ARBA" id="ARBA00022741"/>
    </source>
</evidence>
<dbReference type="eggNOG" id="KOG0598">
    <property type="taxonomic scope" value="Eukaryota"/>
</dbReference>
<dbReference type="EMBL" id="CAJFDI010000004">
    <property type="protein sequence ID" value="CAD5226330.1"/>
    <property type="molecule type" value="Genomic_DNA"/>
</dbReference>
<feature type="binding site" evidence="6">
    <location>
        <position position="56"/>
    </location>
    <ligand>
        <name>ATP</name>
        <dbReference type="ChEBI" id="CHEBI:30616"/>
    </ligand>
</feature>
<dbReference type="PROSITE" id="PS00107">
    <property type="entry name" value="PROTEIN_KINASE_ATP"/>
    <property type="match status" value="1"/>
</dbReference>
<keyword evidence="3 6" id="KW-0547">Nucleotide-binding</keyword>
<dbReference type="Gene3D" id="3.30.200.20">
    <property type="entry name" value="Phosphorylase Kinase, domain 1"/>
    <property type="match status" value="1"/>
</dbReference>
<dbReference type="InterPro" id="IPR017441">
    <property type="entry name" value="Protein_kinase_ATP_BS"/>
</dbReference>
<keyword evidence="5 6" id="KW-0067">ATP-binding</keyword>
<reference evidence="11" key="1">
    <citation type="submission" date="2016-11" db="UniProtKB">
        <authorList>
            <consortium name="WormBaseParasite"/>
        </authorList>
    </citation>
    <scope>IDENTIFICATION</scope>
</reference>
<evidence type="ECO:0000313" key="9">
    <source>
        <dbReference type="Proteomes" id="UP000095284"/>
    </source>
</evidence>
<dbReference type="PROSITE" id="PS50011">
    <property type="entry name" value="PROTEIN_KINASE_DOM"/>
    <property type="match status" value="1"/>
</dbReference>
<sequence>MKWHHSNYFIIQGNIAMVTIAEEFKVIEFLGSGGFGNVYVVRKRSGYDKKRKYALKEISKDKVMDSKINMAGMKVERNVMMKADSPFIVKLYYAYQTPTTLNLVMDYIRGCDFYCFMERMGILGENFSVHLVRFYTSEMILALEYLHENLIIFRDLKPENIMVERNGHIKLIDFGHSRILDENTIKVYTSAGTPGYKAPELNNNQNGYSKSVDWWAMGIIMYEMIYERQPFDYHDENVDEKYLTQEIPFPTKPIDPQMNHLLCQLLQKTPEDRIDGFSQLQNHPFFSRTNWKTIQKRRIPPPLPFPLSRIMEMDLFPQDPIKMSSDINHGIFEDFDYTSPMIGKRGTKRSHD</sequence>
<protein>
    <submittedName>
        <fullName evidence="8">(pine wood nematode) hypothetical protein</fullName>
    </submittedName>
    <submittedName>
        <fullName evidence="11">Protein kinase domain-containing protein</fullName>
    </submittedName>
</protein>
<dbReference type="Proteomes" id="UP000095284">
    <property type="component" value="Unplaced"/>
</dbReference>
<dbReference type="SUPFAM" id="SSF56112">
    <property type="entry name" value="Protein kinase-like (PK-like)"/>
    <property type="match status" value="1"/>
</dbReference>
<evidence type="ECO:0000256" key="4">
    <source>
        <dbReference type="ARBA" id="ARBA00022777"/>
    </source>
</evidence>
<dbReference type="WBParaSite" id="BXY_0015100.1">
    <property type="protein sequence ID" value="BXY_0015100.1"/>
    <property type="gene ID" value="BXY_0015100"/>
</dbReference>
<keyword evidence="4" id="KW-0418">Kinase</keyword>
<proteinExistence type="predicted"/>
<dbReference type="SMART" id="SM00220">
    <property type="entry name" value="S_TKc"/>
    <property type="match status" value="1"/>
</dbReference>
<dbReference type="Proteomes" id="UP000659654">
    <property type="component" value="Unassembled WGS sequence"/>
</dbReference>